<proteinExistence type="predicted"/>
<organism evidence="1 2">
    <name type="scientific">Klebsiella electrica</name>
    <dbReference type="NCBI Taxonomy" id="1259973"/>
    <lineage>
        <taxon>Bacteria</taxon>
        <taxon>Pseudomonadati</taxon>
        <taxon>Pseudomonadota</taxon>
        <taxon>Gammaproteobacteria</taxon>
        <taxon>Enterobacterales</taxon>
        <taxon>Enterobacteriaceae</taxon>
        <taxon>Klebsiella/Raoultella group</taxon>
        <taxon>Klebsiella</taxon>
    </lineage>
</organism>
<keyword evidence="2" id="KW-1185">Reference proteome</keyword>
<evidence type="ECO:0000313" key="2">
    <source>
        <dbReference type="Proteomes" id="UP001210130"/>
    </source>
</evidence>
<sequence>MNIRLMLVFIVTQFPFYVNANILTNGVYYSKWVYSENNMEKVYPILSNKFNRDKNGVYLLPDNASIIGDEIYLRVSDDTVNIYYRQVNDDGGVVTIGRGDVDILDGVFSIKNNISNTFFDGKIPPGKFYINYDFSGRDTSPAQKEIIPFKVERPDAFSVDCKKYLKINDYYENGLPDYTEDDISYNTNIFATDSGICGLLLNDDNVRQIKEGRILFEKIQ</sequence>
<evidence type="ECO:0000313" key="1">
    <source>
        <dbReference type="EMBL" id="WBW62662.1"/>
    </source>
</evidence>
<dbReference type="EMBL" id="CP112887">
    <property type="protein sequence ID" value="WBW62662.1"/>
    <property type="molecule type" value="Genomic_DNA"/>
</dbReference>
<gene>
    <name evidence="1" type="ORF">OR613_07020</name>
</gene>
<accession>A0AAJ5UG76</accession>
<dbReference type="RefSeq" id="WP_131048839.1">
    <property type="nucleotide sequence ID" value="NZ_CP112887.1"/>
</dbReference>
<reference evidence="1 2" key="1">
    <citation type="journal article" date="2023" name="Microbiol. Resour. Announc.">
        <title>Complete Genome Sequence of the First Colistin-Resistant Raoultella electrica Strain.</title>
        <authorList>
            <person name="Aldeia C."/>
            <person name="Campos-Madueno E.I."/>
            <person name="Sendi P."/>
            <person name="Endimiani A."/>
        </authorList>
    </citation>
    <scope>NUCLEOTIDE SEQUENCE [LARGE SCALE GENOMIC DNA]</scope>
    <source>
        <strain evidence="1 2">S2-IND-01-C</strain>
    </source>
</reference>
<dbReference type="AlphaFoldDB" id="A0AAJ5UG76"/>
<name>A0AAJ5UG76_9ENTR</name>
<dbReference type="Proteomes" id="UP001210130">
    <property type="component" value="Chromosome"/>
</dbReference>
<protein>
    <submittedName>
        <fullName evidence="1">Uncharacterized protein</fullName>
    </submittedName>
</protein>